<dbReference type="Proteomes" id="UP000076154">
    <property type="component" value="Unassembled WGS sequence"/>
</dbReference>
<gene>
    <name evidence="2" type="ORF">Hypma_003517</name>
</gene>
<comment type="caution">
    <text evidence="2">The sequence shown here is derived from an EMBL/GenBank/DDBJ whole genome shotgun (WGS) entry which is preliminary data.</text>
</comment>
<accession>A0A369JAV2</accession>
<evidence type="ECO:0000313" key="2">
    <source>
        <dbReference type="EMBL" id="RDB15976.1"/>
    </source>
</evidence>
<dbReference type="InterPro" id="IPR036047">
    <property type="entry name" value="F-box-like_dom_sf"/>
</dbReference>
<dbReference type="OrthoDB" id="3365698at2759"/>
<evidence type="ECO:0000259" key="1">
    <source>
        <dbReference type="Pfam" id="PF12937"/>
    </source>
</evidence>
<name>A0A369JAV2_HYPMA</name>
<dbReference type="SUPFAM" id="SSF81383">
    <property type="entry name" value="F-box domain"/>
    <property type="match status" value="1"/>
</dbReference>
<dbReference type="InterPro" id="IPR001810">
    <property type="entry name" value="F-box_dom"/>
</dbReference>
<dbReference type="SUPFAM" id="SSF52047">
    <property type="entry name" value="RNI-like"/>
    <property type="match status" value="1"/>
</dbReference>
<reference evidence="2" key="1">
    <citation type="submission" date="2018-04" db="EMBL/GenBank/DDBJ databases">
        <title>Whole genome sequencing of Hypsizygus marmoreus.</title>
        <authorList>
            <person name="Choi I.-G."/>
            <person name="Min B."/>
            <person name="Kim J.-G."/>
            <person name="Kim S."/>
            <person name="Oh Y.-L."/>
            <person name="Kong W.-S."/>
            <person name="Park H."/>
            <person name="Jeong J."/>
            <person name="Song E.-S."/>
        </authorList>
    </citation>
    <scope>NUCLEOTIDE SEQUENCE [LARGE SCALE GENOMIC DNA]</scope>
    <source>
        <strain evidence="2">51987-8</strain>
    </source>
</reference>
<keyword evidence="3" id="KW-1185">Reference proteome</keyword>
<evidence type="ECO:0000313" key="3">
    <source>
        <dbReference type="Proteomes" id="UP000076154"/>
    </source>
</evidence>
<sequence>MTTSTAAPPQTFYHKIEFEAGTSNSIILSSLETHIAKSLVIDAQYSLAVLDLQIAELCEQRNRNAARLERLCVAVAPHKRLPSEILSHIFLLSADEQPLGIPLQMKAPQWVLRQVCSRWRHIALDNRHLWNNISIDLVMPTRPWGSEDVHNPKLALSESTLPMLIPATGPLTLMLRGNDPAEQAQSALHVLMEPYAERIMSLHLSFSSHALDQFFEMLPNKFTTLESLNLEFIDPPSFSTTYVCSFPPSLRRLEVSGHSSIIWCFRSSEINWALVTAIDFSLIKEMTFFQISEILICCANLETCGIALIGGIVSAPPHVHLTLPRLRSLSITLETASIFDSFTLPALEHLDVSSKEKRFPFAEITSMISQSGCALQTFVQRGKYKAGVGYDPVALASLFTATP</sequence>
<dbReference type="InterPro" id="IPR032675">
    <property type="entry name" value="LRR_dom_sf"/>
</dbReference>
<dbReference type="AlphaFoldDB" id="A0A369JAV2"/>
<proteinExistence type="predicted"/>
<protein>
    <recommendedName>
        <fullName evidence="1">F-box domain-containing protein</fullName>
    </recommendedName>
</protein>
<organism evidence="2 3">
    <name type="scientific">Hypsizygus marmoreus</name>
    <name type="common">White beech mushroom</name>
    <name type="synonym">Agaricus marmoreus</name>
    <dbReference type="NCBI Taxonomy" id="39966"/>
    <lineage>
        <taxon>Eukaryota</taxon>
        <taxon>Fungi</taxon>
        <taxon>Dikarya</taxon>
        <taxon>Basidiomycota</taxon>
        <taxon>Agaricomycotina</taxon>
        <taxon>Agaricomycetes</taxon>
        <taxon>Agaricomycetidae</taxon>
        <taxon>Agaricales</taxon>
        <taxon>Tricholomatineae</taxon>
        <taxon>Lyophyllaceae</taxon>
        <taxon>Hypsizygus</taxon>
    </lineage>
</organism>
<dbReference type="EMBL" id="LUEZ02000137">
    <property type="protein sequence ID" value="RDB15976.1"/>
    <property type="molecule type" value="Genomic_DNA"/>
</dbReference>
<dbReference type="Pfam" id="PF12937">
    <property type="entry name" value="F-box-like"/>
    <property type="match status" value="1"/>
</dbReference>
<dbReference type="InParanoid" id="A0A369JAV2"/>
<feature type="domain" description="F-box" evidence="1">
    <location>
        <begin position="80"/>
        <end position="135"/>
    </location>
</feature>
<dbReference type="Gene3D" id="3.80.10.10">
    <property type="entry name" value="Ribonuclease Inhibitor"/>
    <property type="match status" value="1"/>
</dbReference>